<evidence type="ECO:0000256" key="3">
    <source>
        <dbReference type="ARBA" id="ARBA00022448"/>
    </source>
</evidence>
<keyword evidence="3" id="KW-0813">Transport</keyword>
<protein>
    <recommendedName>
        <fullName evidence="11">Putative inorganic phosphate cotransporter</fullName>
    </recommendedName>
</protein>
<evidence type="ECO:0000256" key="6">
    <source>
        <dbReference type="ARBA" id="ARBA00022989"/>
    </source>
</evidence>
<keyword evidence="5" id="KW-0769">Symport</keyword>
<feature type="transmembrane region" description="Helical" evidence="12">
    <location>
        <begin position="404"/>
        <end position="422"/>
    </location>
</feature>
<comment type="subcellular location">
    <subcellularLocation>
        <location evidence="1">Membrane</location>
        <topology evidence="1">Multi-pass membrane protein</topology>
    </subcellularLocation>
</comment>
<comment type="function">
    <text evidence="10">May be an inorganic phosphate cotransporter.</text>
</comment>
<dbReference type="EMBL" id="CAKXAJ010019487">
    <property type="protein sequence ID" value="CAH2218378.1"/>
    <property type="molecule type" value="Genomic_DNA"/>
</dbReference>
<dbReference type="InterPro" id="IPR020846">
    <property type="entry name" value="MFS_dom"/>
</dbReference>
<feature type="transmembrane region" description="Helical" evidence="12">
    <location>
        <begin position="316"/>
        <end position="336"/>
    </location>
</feature>
<dbReference type="GO" id="GO:0015293">
    <property type="term" value="F:symporter activity"/>
    <property type="evidence" value="ECO:0007669"/>
    <property type="project" value="UniProtKB-KW"/>
</dbReference>
<dbReference type="InterPro" id="IPR011701">
    <property type="entry name" value="MFS"/>
</dbReference>
<evidence type="ECO:0000256" key="1">
    <source>
        <dbReference type="ARBA" id="ARBA00004141"/>
    </source>
</evidence>
<reference evidence="14" key="1">
    <citation type="submission" date="2022-03" db="EMBL/GenBank/DDBJ databases">
        <authorList>
            <person name="Lindestad O."/>
        </authorList>
    </citation>
    <scope>NUCLEOTIDE SEQUENCE</scope>
</reference>
<feature type="transmembrane region" description="Helical" evidence="12">
    <location>
        <begin position="183"/>
        <end position="204"/>
    </location>
</feature>
<feature type="transmembrane region" description="Helical" evidence="12">
    <location>
        <begin position="210"/>
        <end position="229"/>
    </location>
</feature>
<gene>
    <name evidence="14" type="primary">jg14050</name>
    <name evidence="14" type="ORF">PAEG_LOCUS6213</name>
</gene>
<keyword evidence="8 12" id="KW-0472">Membrane</keyword>
<keyword evidence="6 12" id="KW-1133">Transmembrane helix</keyword>
<dbReference type="GO" id="GO:0016020">
    <property type="term" value="C:membrane"/>
    <property type="evidence" value="ECO:0007669"/>
    <property type="project" value="UniProtKB-SubCell"/>
</dbReference>
<organism evidence="14 15">
    <name type="scientific">Pararge aegeria aegeria</name>
    <dbReference type="NCBI Taxonomy" id="348720"/>
    <lineage>
        <taxon>Eukaryota</taxon>
        <taxon>Metazoa</taxon>
        <taxon>Ecdysozoa</taxon>
        <taxon>Arthropoda</taxon>
        <taxon>Hexapoda</taxon>
        <taxon>Insecta</taxon>
        <taxon>Pterygota</taxon>
        <taxon>Neoptera</taxon>
        <taxon>Endopterygota</taxon>
        <taxon>Lepidoptera</taxon>
        <taxon>Glossata</taxon>
        <taxon>Ditrysia</taxon>
        <taxon>Papilionoidea</taxon>
        <taxon>Nymphalidae</taxon>
        <taxon>Satyrinae</taxon>
        <taxon>Satyrini</taxon>
        <taxon>Parargina</taxon>
        <taxon>Pararge</taxon>
    </lineage>
</organism>
<dbReference type="Pfam" id="PF07690">
    <property type="entry name" value="MFS_1"/>
    <property type="match status" value="1"/>
</dbReference>
<name>A0A8S4QUN3_9NEOP</name>
<accession>A0A8S4QUN3</accession>
<feature type="transmembrane region" description="Helical" evidence="12">
    <location>
        <begin position="348"/>
        <end position="367"/>
    </location>
</feature>
<feature type="transmembrane region" description="Helical" evidence="12">
    <location>
        <begin position="268"/>
        <end position="289"/>
    </location>
</feature>
<evidence type="ECO:0000256" key="7">
    <source>
        <dbReference type="ARBA" id="ARBA00023053"/>
    </source>
</evidence>
<keyword evidence="7" id="KW-0915">Sodium</keyword>
<keyword evidence="9" id="KW-0406">Ion transport</keyword>
<feature type="domain" description="Major facilitator superfamily (MFS) profile" evidence="13">
    <location>
        <begin position="24"/>
        <end position="451"/>
    </location>
</feature>
<evidence type="ECO:0000259" key="13">
    <source>
        <dbReference type="PROSITE" id="PS50850"/>
    </source>
</evidence>
<dbReference type="AlphaFoldDB" id="A0A8S4QUN3"/>
<dbReference type="FunFam" id="1.20.1250.20:FF:000144">
    <property type="entry name" value="Picot, isoform B"/>
    <property type="match status" value="1"/>
</dbReference>
<evidence type="ECO:0000256" key="8">
    <source>
        <dbReference type="ARBA" id="ARBA00023136"/>
    </source>
</evidence>
<dbReference type="Gene3D" id="1.20.1250.20">
    <property type="entry name" value="MFS general substrate transporter like domains"/>
    <property type="match status" value="2"/>
</dbReference>
<evidence type="ECO:0000256" key="12">
    <source>
        <dbReference type="SAM" id="Phobius"/>
    </source>
</evidence>
<dbReference type="FunFam" id="1.20.1250.20:FF:000003">
    <property type="entry name" value="Solute carrier family 17 member 3"/>
    <property type="match status" value="1"/>
</dbReference>
<feature type="transmembrane region" description="Helical" evidence="12">
    <location>
        <begin position="373"/>
        <end position="392"/>
    </location>
</feature>
<dbReference type="PROSITE" id="PS50850">
    <property type="entry name" value="MFS"/>
    <property type="match status" value="1"/>
</dbReference>
<feature type="transmembrane region" description="Helical" evidence="12">
    <location>
        <begin position="118"/>
        <end position="140"/>
    </location>
</feature>
<evidence type="ECO:0000313" key="15">
    <source>
        <dbReference type="Proteomes" id="UP000838756"/>
    </source>
</evidence>
<evidence type="ECO:0000256" key="11">
    <source>
        <dbReference type="ARBA" id="ARBA00068450"/>
    </source>
</evidence>
<dbReference type="PANTHER" id="PTHR11662:SF280">
    <property type="entry name" value="FI21844P1-RELATED"/>
    <property type="match status" value="1"/>
</dbReference>
<dbReference type="SUPFAM" id="SSF103473">
    <property type="entry name" value="MFS general substrate transporter"/>
    <property type="match status" value="1"/>
</dbReference>
<dbReference type="PANTHER" id="PTHR11662">
    <property type="entry name" value="SOLUTE CARRIER FAMILY 17"/>
    <property type="match status" value="1"/>
</dbReference>
<dbReference type="GO" id="GO:0006814">
    <property type="term" value="P:sodium ion transport"/>
    <property type="evidence" value="ECO:0007669"/>
    <property type="project" value="UniProtKB-KW"/>
</dbReference>
<feature type="transmembrane region" description="Helical" evidence="12">
    <location>
        <begin position="20"/>
        <end position="39"/>
    </location>
</feature>
<dbReference type="Proteomes" id="UP000838756">
    <property type="component" value="Unassembled WGS sequence"/>
</dbReference>
<comment type="similarity">
    <text evidence="2">Belongs to the major facilitator superfamily. Sodium/anion cotransporter family.</text>
</comment>
<evidence type="ECO:0000256" key="10">
    <source>
        <dbReference type="ARBA" id="ARBA00054632"/>
    </source>
</evidence>
<keyword evidence="15" id="KW-1185">Reference proteome</keyword>
<dbReference type="InterPro" id="IPR036259">
    <property type="entry name" value="MFS_trans_sf"/>
</dbReference>
<proteinExistence type="inferred from homology"/>
<sequence length="451" mass="50765">MGVPLEVENVRPKGWGVRHTQTLLLFIGMLLAFSMRVNMSMAIVDMTDMHSTNENTTDVDTTSNNFTETNITHLEENRGVHFDWDHQKKTVILSSFFWGYVILQIPGGELAKRLGGKILITISIVVNSLISFVLPISAVIGGWKFVIFWRVLQGLTQAFVYPSMHHLVSQWIPQEEKGRLSTIIYAGGQLGLAIQLIASGFIATAWGWQAIFYTNGILGLIWTGAYFYLGSQSPEASKLISKEELAYIQTSLGRVGKQKKYPTPYKKIALCLPFWAAVIAHCGQNWGFFTLMTEMPSYMSDVLQFKLAKNGMLSSLPYLAMFLLSFPMGSMTDLIIRRNWLSVSNTRKLFNSIGLWGPALALIGLSLSPSSMYWLPVVMLIISVGINAGQFTGFMTNAQDWHKVFYLAAGIYFFTNLFFILFTTSTRQAWNEPEVDPDIEKRTRQKSNSIH</sequence>
<evidence type="ECO:0000256" key="2">
    <source>
        <dbReference type="ARBA" id="ARBA00008586"/>
    </source>
</evidence>
<evidence type="ECO:0000256" key="9">
    <source>
        <dbReference type="ARBA" id="ARBA00023201"/>
    </source>
</evidence>
<dbReference type="GO" id="GO:0006820">
    <property type="term" value="P:monoatomic anion transport"/>
    <property type="evidence" value="ECO:0007669"/>
    <property type="project" value="TreeGrafter"/>
</dbReference>
<keyword evidence="4 12" id="KW-0812">Transmembrane</keyword>
<keyword evidence="9" id="KW-0739">Sodium transport</keyword>
<evidence type="ECO:0000256" key="5">
    <source>
        <dbReference type="ARBA" id="ARBA00022847"/>
    </source>
</evidence>
<evidence type="ECO:0000313" key="14">
    <source>
        <dbReference type="EMBL" id="CAH2218378.1"/>
    </source>
</evidence>
<evidence type="ECO:0000256" key="4">
    <source>
        <dbReference type="ARBA" id="ARBA00022692"/>
    </source>
</evidence>
<dbReference type="OrthoDB" id="2985014at2759"/>
<comment type="caution">
    <text evidence="14">The sequence shown here is derived from an EMBL/GenBank/DDBJ whole genome shotgun (WGS) entry which is preliminary data.</text>
</comment>
<dbReference type="InterPro" id="IPR050382">
    <property type="entry name" value="MFS_Na/Anion_cotransporter"/>
</dbReference>